<protein>
    <submittedName>
        <fullName evidence="3">Tetratricopeptide repeat protein</fullName>
    </submittedName>
</protein>
<dbReference type="SUPFAM" id="SSF81901">
    <property type="entry name" value="HCP-like"/>
    <property type="match status" value="1"/>
</dbReference>
<name>A0A9D2IKS1_9BACT</name>
<dbReference type="Proteomes" id="UP000824014">
    <property type="component" value="Unassembled WGS sequence"/>
</dbReference>
<accession>A0A9D2IKS1</accession>
<keyword evidence="2" id="KW-0732">Signal</keyword>
<dbReference type="InterPro" id="IPR011990">
    <property type="entry name" value="TPR-like_helical_dom_sf"/>
</dbReference>
<evidence type="ECO:0000313" key="4">
    <source>
        <dbReference type="Proteomes" id="UP000824014"/>
    </source>
</evidence>
<evidence type="ECO:0000256" key="1">
    <source>
        <dbReference type="PROSITE-ProRule" id="PRU00339"/>
    </source>
</evidence>
<dbReference type="AlphaFoldDB" id="A0A9D2IKS1"/>
<feature type="signal peptide" evidence="2">
    <location>
        <begin position="1"/>
        <end position="21"/>
    </location>
</feature>
<dbReference type="SMART" id="SM00028">
    <property type="entry name" value="TPR"/>
    <property type="match status" value="5"/>
</dbReference>
<proteinExistence type="predicted"/>
<evidence type="ECO:0000313" key="3">
    <source>
        <dbReference type="EMBL" id="HIZ14743.1"/>
    </source>
</evidence>
<reference evidence="3" key="2">
    <citation type="submission" date="2021-04" db="EMBL/GenBank/DDBJ databases">
        <authorList>
            <person name="Gilroy R."/>
        </authorList>
    </citation>
    <scope>NUCLEOTIDE SEQUENCE</scope>
    <source>
        <strain evidence="3">ChiHjej11B10-19426</strain>
    </source>
</reference>
<dbReference type="InterPro" id="IPR019734">
    <property type="entry name" value="TPR_rpt"/>
</dbReference>
<keyword evidence="1" id="KW-0802">TPR repeat</keyword>
<feature type="repeat" description="TPR" evidence="1">
    <location>
        <begin position="157"/>
        <end position="190"/>
    </location>
</feature>
<reference evidence="3" key="1">
    <citation type="journal article" date="2021" name="PeerJ">
        <title>Extensive microbial diversity within the chicken gut microbiome revealed by metagenomics and culture.</title>
        <authorList>
            <person name="Gilroy R."/>
            <person name="Ravi A."/>
            <person name="Getino M."/>
            <person name="Pursley I."/>
            <person name="Horton D.L."/>
            <person name="Alikhan N.F."/>
            <person name="Baker D."/>
            <person name="Gharbi K."/>
            <person name="Hall N."/>
            <person name="Watson M."/>
            <person name="Adriaenssens E.M."/>
            <person name="Foster-Nyarko E."/>
            <person name="Jarju S."/>
            <person name="Secka A."/>
            <person name="Antonio M."/>
            <person name="Oren A."/>
            <person name="Chaudhuri R.R."/>
            <person name="La Ragione R."/>
            <person name="Hildebrand F."/>
            <person name="Pallen M.J."/>
        </authorList>
    </citation>
    <scope>NUCLEOTIDE SEQUENCE</scope>
    <source>
        <strain evidence="3">ChiHjej11B10-19426</strain>
    </source>
</reference>
<dbReference type="EMBL" id="DXCC01000005">
    <property type="protein sequence ID" value="HIZ14743.1"/>
    <property type="molecule type" value="Genomic_DNA"/>
</dbReference>
<dbReference type="Pfam" id="PF14559">
    <property type="entry name" value="TPR_19"/>
    <property type="match status" value="1"/>
</dbReference>
<evidence type="ECO:0000256" key="2">
    <source>
        <dbReference type="SAM" id="SignalP"/>
    </source>
</evidence>
<gene>
    <name evidence="3" type="ORF">H9816_02345</name>
</gene>
<dbReference type="SUPFAM" id="SSF48452">
    <property type="entry name" value="TPR-like"/>
    <property type="match status" value="1"/>
</dbReference>
<dbReference type="Pfam" id="PF13181">
    <property type="entry name" value="TPR_8"/>
    <property type="match status" value="1"/>
</dbReference>
<dbReference type="Gene3D" id="1.25.40.10">
    <property type="entry name" value="Tetratricopeptide repeat domain"/>
    <property type="match status" value="2"/>
</dbReference>
<sequence>MKKFSILLAAIAVFGAVELSAQTVNEVNTKYNEAVALIQNKNYAGAIPVLEQAVEMGLNAGADAASTVTAAQKLLPTCYFQNGLNLCKTGNFDNALASLDKAVMYSQLFQDFKTEANARKLISQTYTFMGAKAFNEKDWAKAIEIFSKGYESNPKDTDLALYLAESYAASGDYENGLKVYRDVMALEQQHSRYAEPAAQAKEKYVYYQLLRASEAASESDKEGVYAAIDELLTVDPTNAQAQLLRIQTATNAQDWANVIAWGEAAAEAQTDADVQSDIYYMLGAAYQNTENKEAALATYAKVTSGNSVAAAKTQVDILTKPAPAK</sequence>
<feature type="repeat" description="TPR" evidence="1">
    <location>
        <begin position="123"/>
        <end position="156"/>
    </location>
</feature>
<feature type="chain" id="PRO_5039278995" evidence="2">
    <location>
        <begin position="22"/>
        <end position="325"/>
    </location>
</feature>
<dbReference type="PROSITE" id="PS50005">
    <property type="entry name" value="TPR"/>
    <property type="match status" value="2"/>
</dbReference>
<comment type="caution">
    <text evidence="3">The sequence shown here is derived from an EMBL/GenBank/DDBJ whole genome shotgun (WGS) entry which is preliminary data.</text>
</comment>
<organism evidence="3 4">
    <name type="scientific">Candidatus Tidjanibacter faecipullorum</name>
    <dbReference type="NCBI Taxonomy" id="2838766"/>
    <lineage>
        <taxon>Bacteria</taxon>
        <taxon>Pseudomonadati</taxon>
        <taxon>Bacteroidota</taxon>
        <taxon>Bacteroidia</taxon>
        <taxon>Bacteroidales</taxon>
        <taxon>Rikenellaceae</taxon>
        <taxon>Tidjanibacter</taxon>
    </lineage>
</organism>